<name>A0AAE0M1L5_9PEZI</name>
<accession>A0AAE0M1L5</accession>
<gene>
    <name evidence="2" type="ORF">B0H66DRAFT_604099</name>
</gene>
<feature type="region of interest" description="Disordered" evidence="1">
    <location>
        <begin position="212"/>
        <end position="253"/>
    </location>
</feature>
<dbReference type="Proteomes" id="UP001283341">
    <property type="component" value="Unassembled WGS sequence"/>
</dbReference>
<proteinExistence type="predicted"/>
<organism evidence="2 3">
    <name type="scientific">Apodospora peruviana</name>
    <dbReference type="NCBI Taxonomy" id="516989"/>
    <lineage>
        <taxon>Eukaryota</taxon>
        <taxon>Fungi</taxon>
        <taxon>Dikarya</taxon>
        <taxon>Ascomycota</taxon>
        <taxon>Pezizomycotina</taxon>
        <taxon>Sordariomycetes</taxon>
        <taxon>Sordariomycetidae</taxon>
        <taxon>Sordariales</taxon>
        <taxon>Lasiosphaeriaceae</taxon>
        <taxon>Apodospora</taxon>
    </lineage>
</organism>
<evidence type="ECO:0000313" key="2">
    <source>
        <dbReference type="EMBL" id="KAK3315782.1"/>
    </source>
</evidence>
<reference evidence="2" key="1">
    <citation type="journal article" date="2023" name="Mol. Phylogenet. Evol.">
        <title>Genome-scale phylogeny and comparative genomics of the fungal order Sordariales.</title>
        <authorList>
            <person name="Hensen N."/>
            <person name="Bonometti L."/>
            <person name="Westerberg I."/>
            <person name="Brannstrom I.O."/>
            <person name="Guillou S."/>
            <person name="Cros-Aarteil S."/>
            <person name="Calhoun S."/>
            <person name="Haridas S."/>
            <person name="Kuo A."/>
            <person name="Mondo S."/>
            <person name="Pangilinan J."/>
            <person name="Riley R."/>
            <person name="LaButti K."/>
            <person name="Andreopoulos B."/>
            <person name="Lipzen A."/>
            <person name="Chen C."/>
            <person name="Yan M."/>
            <person name="Daum C."/>
            <person name="Ng V."/>
            <person name="Clum A."/>
            <person name="Steindorff A."/>
            <person name="Ohm R.A."/>
            <person name="Martin F."/>
            <person name="Silar P."/>
            <person name="Natvig D.O."/>
            <person name="Lalanne C."/>
            <person name="Gautier V."/>
            <person name="Ament-Velasquez S.L."/>
            <person name="Kruys A."/>
            <person name="Hutchinson M.I."/>
            <person name="Powell A.J."/>
            <person name="Barry K."/>
            <person name="Miller A.N."/>
            <person name="Grigoriev I.V."/>
            <person name="Debuchy R."/>
            <person name="Gladieux P."/>
            <person name="Hiltunen Thoren M."/>
            <person name="Johannesson H."/>
        </authorList>
    </citation>
    <scope>NUCLEOTIDE SEQUENCE</scope>
    <source>
        <strain evidence="2">CBS 118394</strain>
    </source>
</reference>
<feature type="region of interest" description="Disordered" evidence="1">
    <location>
        <begin position="282"/>
        <end position="335"/>
    </location>
</feature>
<dbReference type="Gene3D" id="2.70.50.70">
    <property type="match status" value="1"/>
</dbReference>
<evidence type="ECO:0000313" key="3">
    <source>
        <dbReference type="Proteomes" id="UP001283341"/>
    </source>
</evidence>
<protein>
    <submittedName>
        <fullName evidence="2">Uncharacterized protein</fullName>
    </submittedName>
</protein>
<dbReference type="EMBL" id="JAUEDM010000005">
    <property type="protein sequence ID" value="KAK3315782.1"/>
    <property type="molecule type" value="Genomic_DNA"/>
</dbReference>
<reference evidence="2" key="2">
    <citation type="submission" date="2023-06" db="EMBL/GenBank/DDBJ databases">
        <authorList>
            <consortium name="Lawrence Berkeley National Laboratory"/>
            <person name="Haridas S."/>
            <person name="Hensen N."/>
            <person name="Bonometti L."/>
            <person name="Westerberg I."/>
            <person name="Brannstrom I.O."/>
            <person name="Guillou S."/>
            <person name="Cros-Aarteil S."/>
            <person name="Calhoun S."/>
            <person name="Kuo A."/>
            <person name="Mondo S."/>
            <person name="Pangilinan J."/>
            <person name="Riley R."/>
            <person name="Labutti K."/>
            <person name="Andreopoulos B."/>
            <person name="Lipzen A."/>
            <person name="Chen C."/>
            <person name="Yanf M."/>
            <person name="Daum C."/>
            <person name="Ng V."/>
            <person name="Clum A."/>
            <person name="Steindorff A."/>
            <person name="Ohm R."/>
            <person name="Martin F."/>
            <person name="Silar P."/>
            <person name="Natvig D."/>
            <person name="Lalanne C."/>
            <person name="Gautier V."/>
            <person name="Ament-Velasquez S.L."/>
            <person name="Kruys A."/>
            <person name="Hutchinson M.I."/>
            <person name="Powell A.J."/>
            <person name="Barry K."/>
            <person name="Miller A.N."/>
            <person name="Grigoriev I.V."/>
            <person name="Debuchy R."/>
            <person name="Gladieux P."/>
            <person name="Thoren M.H."/>
            <person name="Johannesson H."/>
        </authorList>
    </citation>
    <scope>NUCLEOTIDE SEQUENCE</scope>
    <source>
        <strain evidence="2">CBS 118394</strain>
    </source>
</reference>
<evidence type="ECO:0000256" key="1">
    <source>
        <dbReference type="SAM" id="MobiDB-lite"/>
    </source>
</evidence>
<feature type="compositionally biased region" description="Low complexity" evidence="1">
    <location>
        <begin position="282"/>
        <end position="298"/>
    </location>
</feature>
<dbReference type="PANTHER" id="PTHR36182">
    <property type="entry name" value="PROTEIN, PUTATIVE (AFU_ORTHOLOGUE AFUA_6G10930)-RELATED"/>
    <property type="match status" value="1"/>
</dbReference>
<dbReference type="PANTHER" id="PTHR36182:SF2">
    <property type="entry name" value="LYTIC POLYSACCHARIDE MONOOXYGENASE"/>
    <property type="match status" value="1"/>
</dbReference>
<comment type="caution">
    <text evidence="2">The sequence shown here is derived from an EMBL/GenBank/DDBJ whole genome shotgun (WGS) entry which is preliminary data.</text>
</comment>
<dbReference type="AlphaFoldDB" id="A0AAE0M1L5"/>
<keyword evidence="3" id="KW-1185">Reference proteome</keyword>
<feature type="compositionally biased region" description="Low complexity" evidence="1">
    <location>
        <begin position="216"/>
        <end position="253"/>
    </location>
</feature>
<feature type="compositionally biased region" description="Low complexity" evidence="1">
    <location>
        <begin position="308"/>
        <end position="328"/>
    </location>
</feature>
<sequence length="401" mass="41218">MMKLSSLKRQLLTSASLSFSIAAAHMRMVEPVPYTLPNLTEYLSPLLRGGSNFPCKAVDYQAGPMPNTMQLGSMQNLMFIGKESHGGGSCQISITYDFPPQITRASGRSSSPSKVAAQSAAAKTVGNTANGDPWPDVYVFKIPTNIATGNATLVSGDNPGPVLHQKRFENGKITSNSQLDAFAALPDMFIANIGKSCRTPYGVDVLFPKSGKRAGPSSTTLLTSTTPASSSSIDMNSSSSIDMNSSSSSSTTSYSVVPIYPTTSATGSPFIIIPTDTLIPSTSTSTPITWPSSSSTSTAAVPDKPPNTETTGTKTTMAGPGATAAGTTAGTGTGAGTNSLLTGPCTSEGLFRCLSRGTTYQRCASGIWSAAQQVAPGTMCTPTGNDNGDADLKIVVAAGSI</sequence>